<dbReference type="EMBL" id="KV426068">
    <property type="protein sequence ID" value="KZV89599.1"/>
    <property type="molecule type" value="Genomic_DNA"/>
</dbReference>
<reference evidence="1 2" key="1">
    <citation type="journal article" date="2016" name="Mol. Biol. Evol.">
        <title>Comparative Genomics of Early-Diverging Mushroom-Forming Fungi Provides Insights into the Origins of Lignocellulose Decay Capabilities.</title>
        <authorList>
            <person name="Nagy L.G."/>
            <person name="Riley R."/>
            <person name="Tritt A."/>
            <person name="Adam C."/>
            <person name="Daum C."/>
            <person name="Floudas D."/>
            <person name="Sun H."/>
            <person name="Yadav J.S."/>
            <person name="Pangilinan J."/>
            <person name="Larsson K.H."/>
            <person name="Matsuura K."/>
            <person name="Barry K."/>
            <person name="Labutti K."/>
            <person name="Kuo R."/>
            <person name="Ohm R.A."/>
            <person name="Bhattacharya S.S."/>
            <person name="Shirouzu T."/>
            <person name="Yoshinaga Y."/>
            <person name="Martin F.M."/>
            <person name="Grigoriev I.V."/>
            <person name="Hibbett D.S."/>
        </authorList>
    </citation>
    <scope>NUCLEOTIDE SEQUENCE [LARGE SCALE GENOMIC DNA]</scope>
    <source>
        <strain evidence="1 2">HHB12029</strain>
    </source>
</reference>
<keyword evidence="2" id="KW-1185">Reference proteome</keyword>
<organism evidence="1 2">
    <name type="scientific">Exidia glandulosa HHB12029</name>
    <dbReference type="NCBI Taxonomy" id="1314781"/>
    <lineage>
        <taxon>Eukaryota</taxon>
        <taxon>Fungi</taxon>
        <taxon>Dikarya</taxon>
        <taxon>Basidiomycota</taxon>
        <taxon>Agaricomycotina</taxon>
        <taxon>Agaricomycetes</taxon>
        <taxon>Auriculariales</taxon>
        <taxon>Exidiaceae</taxon>
        <taxon>Exidia</taxon>
    </lineage>
</organism>
<proteinExistence type="predicted"/>
<evidence type="ECO:0000313" key="1">
    <source>
        <dbReference type="EMBL" id="KZV89599.1"/>
    </source>
</evidence>
<gene>
    <name evidence="1" type="ORF">EXIGLDRAFT_140459</name>
</gene>
<sequence>MIWTKSILSSTFDCGSGSDGYTPEEHGFILPHAFLRTVSHCGSCWKNLSREAFVRRYRVRFCPLTAASNLLRDHGRDIPRPSHVCVLLGCRLSFMGCRCLGLLLVGTMRSTKMMLRTSRAAWEFATRERKCGGGSFIPLRVLCAFFASFWKSRS</sequence>
<protein>
    <submittedName>
        <fullName evidence="1">Uncharacterized protein</fullName>
    </submittedName>
</protein>
<name>A0A166A8R4_EXIGL</name>
<evidence type="ECO:0000313" key="2">
    <source>
        <dbReference type="Proteomes" id="UP000077266"/>
    </source>
</evidence>
<accession>A0A166A8R4</accession>
<dbReference type="AlphaFoldDB" id="A0A166A8R4"/>
<dbReference type="Proteomes" id="UP000077266">
    <property type="component" value="Unassembled WGS sequence"/>
</dbReference>
<dbReference type="InParanoid" id="A0A166A8R4"/>